<evidence type="ECO:0000313" key="2">
    <source>
        <dbReference type="Proteomes" id="UP000831701"/>
    </source>
</evidence>
<dbReference type="EMBL" id="CM041552">
    <property type="protein sequence ID" value="KAI3354512.1"/>
    <property type="molecule type" value="Genomic_DNA"/>
</dbReference>
<sequence length="110" mass="12954">MTAWPPTAPTPSSNLLTTHDRPDHRPDHRWRTMRPTERSEVRDLTTSWCHCQDNNLHRGLQEEAERGTRPPLHQQDYCGESQQLQTEEAQHGLQDPLQLREDPDWLHHLP</sequence>
<comment type="caution">
    <text evidence="1">The sequence shown here is derived from an EMBL/GenBank/DDBJ whole genome shotgun (WGS) entry which is preliminary data.</text>
</comment>
<name>A0ACB8VFX1_9TELE</name>
<gene>
    <name evidence="1" type="ORF">L3Q82_019024</name>
</gene>
<feature type="non-terminal residue" evidence="1">
    <location>
        <position position="110"/>
    </location>
</feature>
<accession>A0ACB8VFX1</accession>
<protein>
    <submittedName>
        <fullName evidence="1">Uncharacterized protein</fullName>
    </submittedName>
</protein>
<evidence type="ECO:0000313" key="1">
    <source>
        <dbReference type="EMBL" id="KAI3354512.1"/>
    </source>
</evidence>
<reference evidence="1" key="1">
    <citation type="submission" date="2022-04" db="EMBL/GenBank/DDBJ databases">
        <title>Jade perch genome.</title>
        <authorList>
            <person name="Chao B."/>
        </authorList>
    </citation>
    <scope>NUCLEOTIDE SEQUENCE</scope>
    <source>
        <strain evidence="1">CB-2022</strain>
    </source>
</reference>
<dbReference type="Proteomes" id="UP000831701">
    <property type="component" value="Chromosome 22"/>
</dbReference>
<organism evidence="1 2">
    <name type="scientific">Scortum barcoo</name>
    <name type="common">barcoo grunter</name>
    <dbReference type="NCBI Taxonomy" id="214431"/>
    <lineage>
        <taxon>Eukaryota</taxon>
        <taxon>Metazoa</taxon>
        <taxon>Chordata</taxon>
        <taxon>Craniata</taxon>
        <taxon>Vertebrata</taxon>
        <taxon>Euteleostomi</taxon>
        <taxon>Actinopterygii</taxon>
        <taxon>Neopterygii</taxon>
        <taxon>Teleostei</taxon>
        <taxon>Neoteleostei</taxon>
        <taxon>Acanthomorphata</taxon>
        <taxon>Eupercaria</taxon>
        <taxon>Centrarchiformes</taxon>
        <taxon>Terapontoidei</taxon>
        <taxon>Terapontidae</taxon>
        <taxon>Scortum</taxon>
    </lineage>
</organism>
<proteinExistence type="predicted"/>
<keyword evidence="2" id="KW-1185">Reference proteome</keyword>